<evidence type="ECO:0000313" key="5">
    <source>
        <dbReference type="Proteomes" id="UP000002866"/>
    </source>
</evidence>
<dbReference type="Gene3D" id="2.170.150.10">
    <property type="entry name" value="Metal Binding Protein, Guanine Nucleotide Exchange Factor, Chain A"/>
    <property type="match status" value="1"/>
</dbReference>
<dbReference type="GeneID" id="14494850"/>
<organism evidence="4 5">
    <name type="scientific">Henningerozyma blattae (strain ATCC 34711 / CBS 6284 / DSM 70876 / NBRC 10599 / NRRL Y-10934 / UCD 77-7)</name>
    <name type="common">Yeast</name>
    <name type="synonym">Tetrapisispora blattae</name>
    <dbReference type="NCBI Taxonomy" id="1071380"/>
    <lineage>
        <taxon>Eukaryota</taxon>
        <taxon>Fungi</taxon>
        <taxon>Dikarya</taxon>
        <taxon>Ascomycota</taxon>
        <taxon>Saccharomycotina</taxon>
        <taxon>Saccharomycetes</taxon>
        <taxon>Saccharomycetales</taxon>
        <taxon>Saccharomycetaceae</taxon>
        <taxon>Henningerozyma</taxon>
    </lineage>
</organism>
<dbReference type="InParanoid" id="I2H0I0"/>
<dbReference type="InterPro" id="IPR011057">
    <property type="entry name" value="Mss4-like_sf"/>
</dbReference>
<keyword evidence="2" id="KW-0344">Guanine-nucleotide releasing factor</keyword>
<keyword evidence="3" id="KW-0653">Protein transport</keyword>
<dbReference type="OMA" id="GPIGMVC"/>
<evidence type="ECO:0000256" key="1">
    <source>
        <dbReference type="ARBA" id="ARBA00022448"/>
    </source>
</evidence>
<name>I2H0I0_HENB6</name>
<dbReference type="EMBL" id="HE806318">
    <property type="protein sequence ID" value="CCH59882.1"/>
    <property type="molecule type" value="Genomic_DNA"/>
</dbReference>
<dbReference type="GO" id="GO:0008270">
    <property type="term" value="F:zinc ion binding"/>
    <property type="evidence" value="ECO:0007669"/>
    <property type="project" value="EnsemblFungi"/>
</dbReference>
<dbReference type="GO" id="GO:0015031">
    <property type="term" value="P:protein transport"/>
    <property type="evidence" value="ECO:0007669"/>
    <property type="project" value="UniProtKB-KW"/>
</dbReference>
<dbReference type="AlphaFoldDB" id="I2H0I0"/>
<keyword evidence="1" id="KW-0813">Transport</keyword>
<dbReference type="GO" id="GO:0006892">
    <property type="term" value="P:post-Golgi vesicle-mediated transport"/>
    <property type="evidence" value="ECO:0007669"/>
    <property type="project" value="EnsemblFungi"/>
</dbReference>
<dbReference type="RefSeq" id="XP_004179401.1">
    <property type="nucleotide sequence ID" value="XM_004179353.1"/>
</dbReference>
<proteinExistence type="predicted"/>
<dbReference type="FunCoup" id="I2H0I0">
    <property type="interactions" value="70"/>
</dbReference>
<dbReference type="STRING" id="1071380.I2H0I0"/>
<dbReference type="PANTHER" id="PTHR13276">
    <property type="entry name" value="GUANINE NUCLEOTIDE EXCHANGE FACTOR MSS4"/>
    <property type="match status" value="1"/>
</dbReference>
<protein>
    <submittedName>
        <fullName evidence="4">Uncharacterized protein</fullName>
    </submittedName>
</protein>
<dbReference type="OrthoDB" id="30840at2759"/>
<accession>I2H0I0</accession>
<dbReference type="SUPFAM" id="SSF51316">
    <property type="entry name" value="Mss4-like"/>
    <property type="match status" value="1"/>
</dbReference>
<evidence type="ECO:0000256" key="3">
    <source>
        <dbReference type="ARBA" id="ARBA00022927"/>
    </source>
</evidence>
<keyword evidence="5" id="KW-1185">Reference proteome</keyword>
<dbReference type="GO" id="GO:0005829">
    <property type="term" value="C:cytosol"/>
    <property type="evidence" value="ECO:0007669"/>
    <property type="project" value="EnsemblFungi"/>
</dbReference>
<dbReference type="HOGENOM" id="CLU_124782_1_0_1"/>
<dbReference type="GO" id="GO:0016020">
    <property type="term" value="C:membrane"/>
    <property type="evidence" value="ECO:0007669"/>
    <property type="project" value="EnsemblFungi"/>
</dbReference>
<dbReference type="Pfam" id="PF04421">
    <property type="entry name" value="Mss4"/>
    <property type="match status" value="1"/>
</dbReference>
<dbReference type="eggNOG" id="KOG4113">
    <property type="taxonomic scope" value="Eukaryota"/>
</dbReference>
<evidence type="ECO:0000313" key="4">
    <source>
        <dbReference type="EMBL" id="CCH59882.1"/>
    </source>
</evidence>
<dbReference type="GO" id="GO:0007264">
    <property type="term" value="P:small GTPase-mediated signal transduction"/>
    <property type="evidence" value="ECO:0007669"/>
    <property type="project" value="InterPro"/>
</dbReference>
<dbReference type="KEGG" id="tbl:TBLA_0C00660"/>
<gene>
    <name evidence="4" type="primary">TBLA0C00660</name>
    <name evidence="4" type="ORF">TBLA_0C00660</name>
</gene>
<reference evidence="4 5" key="1">
    <citation type="journal article" date="2011" name="Proc. Natl. Acad. Sci. U.S.A.">
        <title>Evolutionary erosion of yeast sex chromosomes by mating-type switching accidents.</title>
        <authorList>
            <person name="Gordon J.L."/>
            <person name="Armisen D."/>
            <person name="Proux-Wera E."/>
            <person name="Oheigeartaigh S.S."/>
            <person name="Byrne K.P."/>
            <person name="Wolfe K.H."/>
        </authorList>
    </citation>
    <scope>NUCLEOTIDE SEQUENCE [LARGE SCALE GENOMIC DNA]</scope>
    <source>
        <strain evidence="5">ATCC 34711 / CBS 6284 / DSM 70876 / NBRC 10599 / NRRL Y-10934 / UCD 77-7</strain>
    </source>
</reference>
<evidence type="ECO:0000256" key="2">
    <source>
        <dbReference type="ARBA" id="ARBA00022658"/>
    </source>
</evidence>
<dbReference type="InterPro" id="IPR007515">
    <property type="entry name" value="Mss4"/>
</dbReference>
<dbReference type="Proteomes" id="UP000002866">
    <property type="component" value="Chromosome 3"/>
</dbReference>
<dbReference type="InterPro" id="IPR011323">
    <property type="entry name" value="Mss4/transl-control_tumour"/>
</dbReference>
<dbReference type="GO" id="GO:0005085">
    <property type="term" value="F:guanyl-nucleotide exchange factor activity"/>
    <property type="evidence" value="ECO:0007669"/>
    <property type="project" value="UniProtKB-KW"/>
</dbReference>
<sequence>MDTYEVKKARCSFDVCKCAIIDVRNENFTEGQISNKDVVTLTPDVYNKYNLMQIREKVDKYGTQNKFLLVKDVWDFDNIGVTKDIAYQSDLSNLENSILTDKNNKNDNISFPYEDTTWRIKKVVKYLSCADCDKGPIGFIAQVEDSNNKALQHNVHFLSLHSIDL</sequence>
<dbReference type="PROSITE" id="PS51796">
    <property type="entry name" value="MSS4"/>
    <property type="match status" value="1"/>
</dbReference>
<dbReference type="PANTHER" id="PTHR13276:SF0">
    <property type="entry name" value="GUANINE NUCLEOTIDE EXCHANGE FACTOR MSS4"/>
    <property type="match status" value="1"/>
</dbReference>